<evidence type="ECO:0000313" key="2">
    <source>
        <dbReference type="EMBL" id="KAF0497671.1"/>
    </source>
</evidence>
<protein>
    <submittedName>
        <fullName evidence="2">Uncharacterized protein</fullName>
    </submittedName>
</protein>
<comment type="caution">
    <text evidence="2">The sequence shown here is derived from an EMBL/GenBank/DDBJ whole genome shotgun (WGS) entry which is preliminary data.</text>
</comment>
<proteinExistence type="predicted"/>
<feature type="region of interest" description="Disordered" evidence="1">
    <location>
        <begin position="592"/>
        <end position="611"/>
    </location>
</feature>
<dbReference type="EMBL" id="WTPW01000576">
    <property type="protein sequence ID" value="KAF0497671.1"/>
    <property type="molecule type" value="Genomic_DNA"/>
</dbReference>
<feature type="region of interest" description="Disordered" evidence="1">
    <location>
        <begin position="408"/>
        <end position="461"/>
    </location>
</feature>
<feature type="compositionally biased region" description="Low complexity" evidence="1">
    <location>
        <begin position="536"/>
        <end position="549"/>
    </location>
</feature>
<dbReference type="Proteomes" id="UP000439903">
    <property type="component" value="Unassembled WGS sequence"/>
</dbReference>
<dbReference type="OrthoDB" id="5596972at2759"/>
<feature type="compositionally biased region" description="Polar residues" evidence="1">
    <location>
        <begin position="507"/>
        <end position="535"/>
    </location>
</feature>
<sequence length="623" mass="67813">MFVGPSLVGNLGRSNWKTVRESPYFLLQKGPQQQNNSSKRSNASGYRIITKGFPHYRVADHNDFNQIEEAFVLLDQEVISGVEGKKTVKKILKQLKIWCSSNKNITLEEVDEYASDTSISPDGNSSGEMDDHDDSYPLMSTVNNISSNSSSASTKSNNGIINEKTNVTTSLDQEPFIQSPERSEFPDYPDPDSDSSDGEAAVDENVDEAVDNSNGRHVDEWLSIGNSLIDLLMGWFESPPIEGANSVTKQNHVTASTSNNKNQTILDIPLQFIDLLTYPEVDSKASKKASFAVLREISFVKQRLNVTMAKRAVRQRIGWAKQWAGSLFRTRANTTNNNNNINNNHNTVNRKTTASNTVKNVPESSGTRMSKQSSQDATIQSGSLSDTTHCGSVVAKATSKKGVFFRKSAHAAPTSHTKDGGLDRLSGNINPTESISSNGTSQIDSTKPLPSSTNASSSIVPTSSAAIQPSLNNHQHMSSMNSSNTESQITTPSTTKRRFFAKRISGQHHSPANHLSSGPNGVQGSSDTTDSKMSANNSNTPNNNGLIHNSNQNVNGNFFNGIVDTDFINFNDSNELFSLTDEIGIKKPSSFNTKNVTGHRKHDSLGTNSFSSSYMAEPPDLLC</sequence>
<gene>
    <name evidence="2" type="ORF">F8M41_020665</name>
</gene>
<feature type="compositionally biased region" description="Acidic residues" evidence="1">
    <location>
        <begin position="187"/>
        <end position="201"/>
    </location>
</feature>
<feature type="region of interest" description="Disordered" evidence="1">
    <location>
        <begin position="473"/>
        <end position="493"/>
    </location>
</feature>
<organism evidence="2 3">
    <name type="scientific">Gigaspora margarita</name>
    <dbReference type="NCBI Taxonomy" id="4874"/>
    <lineage>
        <taxon>Eukaryota</taxon>
        <taxon>Fungi</taxon>
        <taxon>Fungi incertae sedis</taxon>
        <taxon>Mucoromycota</taxon>
        <taxon>Glomeromycotina</taxon>
        <taxon>Glomeromycetes</taxon>
        <taxon>Diversisporales</taxon>
        <taxon>Gigasporaceae</taxon>
        <taxon>Gigaspora</taxon>
    </lineage>
</organism>
<feature type="region of interest" description="Disordered" evidence="1">
    <location>
        <begin position="334"/>
        <end position="388"/>
    </location>
</feature>
<feature type="compositionally biased region" description="Low complexity" evidence="1">
    <location>
        <begin position="473"/>
        <end position="484"/>
    </location>
</feature>
<accession>A0A8H4AI20</accession>
<name>A0A8H4AI20_GIGMA</name>
<feature type="compositionally biased region" description="Low complexity" evidence="1">
    <location>
        <begin position="334"/>
        <end position="353"/>
    </location>
</feature>
<feature type="compositionally biased region" description="Low complexity" evidence="1">
    <location>
        <begin position="140"/>
        <end position="158"/>
    </location>
</feature>
<feature type="region of interest" description="Disordered" evidence="1">
    <location>
        <begin position="113"/>
        <end position="201"/>
    </location>
</feature>
<feature type="region of interest" description="Disordered" evidence="1">
    <location>
        <begin position="507"/>
        <end position="549"/>
    </location>
</feature>
<feature type="compositionally biased region" description="Polar residues" evidence="1">
    <location>
        <begin position="159"/>
        <end position="172"/>
    </location>
</feature>
<feature type="compositionally biased region" description="Polar residues" evidence="1">
    <location>
        <begin position="427"/>
        <end position="461"/>
    </location>
</feature>
<feature type="compositionally biased region" description="Polar residues" evidence="1">
    <location>
        <begin position="115"/>
        <end position="127"/>
    </location>
</feature>
<reference evidence="2 3" key="1">
    <citation type="journal article" date="2019" name="Environ. Microbiol.">
        <title>At the nexus of three kingdoms: the genome of the mycorrhizal fungus Gigaspora margarita provides insights into plant, endobacterial and fungal interactions.</title>
        <authorList>
            <person name="Venice F."/>
            <person name="Ghignone S."/>
            <person name="Salvioli di Fossalunga A."/>
            <person name="Amselem J."/>
            <person name="Novero M."/>
            <person name="Xianan X."/>
            <person name="Sedzielewska Toro K."/>
            <person name="Morin E."/>
            <person name="Lipzen A."/>
            <person name="Grigoriev I.V."/>
            <person name="Henrissat B."/>
            <person name="Martin F.M."/>
            <person name="Bonfante P."/>
        </authorList>
    </citation>
    <scope>NUCLEOTIDE SEQUENCE [LARGE SCALE GENOMIC DNA]</scope>
    <source>
        <strain evidence="2 3">BEG34</strain>
    </source>
</reference>
<dbReference type="AlphaFoldDB" id="A0A8H4AI20"/>
<keyword evidence="3" id="KW-1185">Reference proteome</keyword>
<feature type="compositionally biased region" description="Polar residues" evidence="1">
    <location>
        <begin position="354"/>
        <end position="388"/>
    </location>
</feature>
<evidence type="ECO:0000256" key="1">
    <source>
        <dbReference type="SAM" id="MobiDB-lite"/>
    </source>
</evidence>
<evidence type="ECO:0000313" key="3">
    <source>
        <dbReference type="Proteomes" id="UP000439903"/>
    </source>
</evidence>